<keyword evidence="1" id="KW-0732">Signal</keyword>
<sequence>MCKKLQYCISIFCAFFLVTNLGYAQIQRDTVFTIYSGQTELTAKNSITLKSGFHIPAGKTVRIFTRANFENWVDITSNPSTSQNYILSKVFKKAGIKDDATAALNTYKTNEVNQTIQYFDGLGRPLQTVIVQGSPKFADVVQPVVYDAFGREAIKYQPYAITSNGGAYRTDGPTAANAFYKNPTAGIASTDHSYAITVFEPSPLNRVVEQGASGTSWQPTIGDAGHTQKIGYGINADEVKLWVVNADGASGMTNYTAGTLYKTTAKDENWKAADLKAGTIDEYKDFEGRVVLKRIWENDTRSLSTYYVYDDLGNLRYVLPPAVNANGQSELSSFKESDVAFLQFIYGYHYDGRSRVIEKKIPGKGWEYLVYNKLDQVVLTQDANQRLNSWWVFTKYDAFGRVVSSGPYTSAATRDALQLTVDGQTVLWEKKITTDIGYDNLSFPQGVTSYYLINYYDDYSFPGNTFGEPGSSQVGAARTKSLLTGNKVNVLGTTKMLLSVHYYDAEGRVIQAKSQNHLDGQDIIDNTYNFAGELTASTRSHTGSSTGAATSIVNRYFYDHMGRKIASLENINGQGEVVLSKLDYTETGQLVNKQLHSTNNGGSYLQQTSYAYNERGWLSKSLSNEFNLQLKYEDGLQWNGNISGQVWGRGAGKLDHTFTYSYDKLNRLTDAVSPGLGESISYDVVGNIKTLTRDGKLNTYSGYTGNQLTKITGFTTSNYAYDDNGNLKSDSEKNINLTYNYLNLPEAVTGSQNINYTYDATGNRLRKKVGNVVTDYIGGIQHKTDGTIDIIMTEEGMARNNNGTYSYEYMLTDHLGNNRATFHSLPGVGIEVMQKDDYFAFGLRKELLRGSNDNKYLYNKKELQEELGEYDYGARFYDPVIGRWNVVDPLAEQYRRWSPYNYAVNNPVRFIDPDGMGVNDFVKRDDGSIYWDNKANNKATTKSGETYLGKTLKFEFNSYIDGDLWDGPTMGGLIDPAGDKLTSTITLKASENENGELTGLSATKSIKLGDTPFGDARGFYPGEGGSNNLFTKSTTKTGISVKFEQHASVSTAEEANLNIIRYNIVDVAQQLNINYNATNGNLGVSSFTNIFPSATLKVNGFKIMQYNQPSFEKTHGVSFYNSIFKSSYPKYAPSKLYRR</sequence>
<dbReference type="RefSeq" id="WP_183866146.1">
    <property type="nucleotide sequence ID" value="NZ_JACHCF010000002.1"/>
</dbReference>
<feature type="chain" id="PRO_5030978635" evidence="1">
    <location>
        <begin position="25"/>
        <end position="1139"/>
    </location>
</feature>
<dbReference type="Proteomes" id="UP000537718">
    <property type="component" value="Unassembled WGS sequence"/>
</dbReference>
<name>A0A7W8YQT4_9SPHI</name>
<evidence type="ECO:0000313" key="4">
    <source>
        <dbReference type="Proteomes" id="UP000537718"/>
    </source>
</evidence>
<proteinExistence type="predicted"/>
<dbReference type="Gene3D" id="2.180.10.10">
    <property type="entry name" value="RHS repeat-associated core"/>
    <property type="match status" value="1"/>
</dbReference>
<feature type="domain" description="DUF6443" evidence="2">
    <location>
        <begin position="99"/>
        <end position="226"/>
    </location>
</feature>
<reference evidence="3 4" key="1">
    <citation type="submission" date="2020-08" db="EMBL/GenBank/DDBJ databases">
        <title>Genomic Encyclopedia of Type Strains, Phase IV (KMG-V): Genome sequencing to study the core and pangenomes of soil and plant-associated prokaryotes.</title>
        <authorList>
            <person name="Whitman W."/>
        </authorList>
    </citation>
    <scope>NUCLEOTIDE SEQUENCE [LARGE SCALE GENOMIC DNA]</scope>
    <source>
        <strain evidence="3 4">MP7CTX6</strain>
    </source>
</reference>
<dbReference type="EMBL" id="JACHCF010000002">
    <property type="protein sequence ID" value="MBB5620111.1"/>
    <property type="molecule type" value="Genomic_DNA"/>
</dbReference>
<dbReference type="InterPro" id="IPR045619">
    <property type="entry name" value="DUF6443"/>
</dbReference>
<dbReference type="InterPro" id="IPR050708">
    <property type="entry name" value="T6SS_VgrG/RHS"/>
</dbReference>
<dbReference type="NCBIfam" id="TIGR03696">
    <property type="entry name" value="Rhs_assc_core"/>
    <property type="match status" value="1"/>
</dbReference>
<protein>
    <submittedName>
        <fullName evidence="3">RHS repeat-associated protein</fullName>
    </submittedName>
</protein>
<evidence type="ECO:0000259" key="2">
    <source>
        <dbReference type="Pfam" id="PF20041"/>
    </source>
</evidence>
<dbReference type="Pfam" id="PF20041">
    <property type="entry name" value="DUF6443"/>
    <property type="match status" value="1"/>
</dbReference>
<evidence type="ECO:0000313" key="3">
    <source>
        <dbReference type="EMBL" id="MBB5620111.1"/>
    </source>
</evidence>
<organism evidence="3 4">
    <name type="scientific">Pedobacter cryoconitis</name>
    <dbReference type="NCBI Taxonomy" id="188932"/>
    <lineage>
        <taxon>Bacteria</taxon>
        <taxon>Pseudomonadati</taxon>
        <taxon>Bacteroidota</taxon>
        <taxon>Sphingobacteriia</taxon>
        <taxon>Sphingobacteriales</taxon>
        <taxon>Sphingobacteriaceae</taxon>
        <taxon>Pedobacter</taxon>
    </lineage>
</organism>
<dbReference type="PANTHER" id="PTHR32305">
    <property type="match status" value="1"/>
</dbReference>
<dbReference type="AlphaFoldDB" id="A0A7W8YQT4"/>
<comment type="caution">
    <text evidence="3">The sequence shown here is derived from an EMBL/GenBank/DDBJ whole genome shotgun (WGS) entry which is preliminary data.</text>
</comment>
<evidence type="ECO:0000256" key="1">
    <source>
        <dbReference type="SAM" id="SignalP"/>
    </source>
</evidence>
<feature type="signal peptide" evidence="1">
    <location>
        <begin position="1"/>
        <end position="24"/>
    </location>
</feature>
<gene>
    <name evidence="3" type="ORF">HDE69_001149</name>
</gene>
<dbReference type="InterPro" id="IPR022385">
    <property type="entry name" value="Rhs_assc_core"/>
</dbReference>
<dbReference type="PANTHER" id="PTHR32305:SF15">
    <property type="entry name" value="PROTEIN RHSA-RELATED"/>
    <property type="match status" value="1"/>
</dbReference>
<accession>A0A7W8YQT4</accession>